<organism evidence="2 3">
    <name type="scientific">Puccinia sorghi</name>
    <dbReference type="NCBI Taxonomy" id="27349"/>
    <lineage>
        <taxon>Eukaryota</taxon>
        <taxon>Fungi</taxon>
        <taxon>Dikarya</taxon>
        <taxon>Basidiomycota</taxon>
        <taxon>Pucciniomycotina</taxon>
        <taxon>Pucciniomycetes</taxon>
        <taxon>Pucciniales</taxon>
        <taxon>Pucciniaceae</taxon>
        <taxon>Puccinia</taxon>
    </lineage>
</organism>
<accession>A0A0L6VL11</accession>
<name>A0A0L6VL11_9BASI</name>
<reference evidence="2 3" key="1">
    <citation type="submission" date="2015-08" db="EMBL/GenBank/DDBJ databases">
        <title>Next Generation Sequencing and Analysis of the Genome of Puccinia sorghi L Schw, the Causal Agent of Maize Common Rust.</title>
        <authorList>
            <person name="Rochi L."/>
            <person name="Burguener G."/>
            <person name="Darino M."/>
            <person name="Turjanski A."/>
            <person name="Kreff E."/>
            <person name="Dieguez M.J."/>
            <person name="Sacco F."/>
        </authorList>
    </citation>
    <scope>NUCLEOTIDE SEQUENCE [LARGE SCALE GENOMIC DNA]</scope>
    <source>
        <strain evidence="2 3">RO10H11247</strain>
    </source>
</reference>
<evidence type="ECO:0000313" key="3">
    <source>
        <dbReference type="Proteomes" id="UP000037035"/>
    </source>
</evidence>
<dbReference type="Proteomes" id="UP000037035">
    <property type="component" value="Unassembled WGS sequence"/>
</dbReference>
<dbReference type="OrthoDB" id="10508350at2759"/>
<keyword evidence="3" id="KW-1185">Reference proteome</keyword>
<dbReference type="AlphaFoldDB" id="A0A0L6VL11"/>
<evidence type="ECO:0000313" key="2">
    <source>
        <dbReference type="EMBL" id="KNZ61267.1"/>
    </source>
</evidence>
<feature type="compositionally biased region" description="Basic and acidic residues" evidence="1">
    <location>
        <begin position="63"/>
        <end position="72"/>
    </location>
</feature>
<gene>
    <name evidence="2" type="ORF">VP01_1429g2</name>
</gene>
<dbReference type="VEuPathDB" id="FungiDB:VP01_1429g2"/>
<comment type="caution">
    <text evidence="2">The sequence shown here is derived from an EMBL/GenBank/DDBJ whole genome shotgun (WGS) entry which is preliminary data.</text>
</comment>
<evidence type="ECO:0000256" key="1">
    <source>
        <dbReference type="SAM" id="MobiDB-lite"/>
    </source>
</evidence>
<feature type="region of interest" description="Disordered" evidence="1">
    <location>
        <begin position="61"/>
        <end position="81"/>
    </location>
</feature>
<dbReference type="EMBL" id="LAVV01004776">
    <property type="protein sequence ID" value="KNZ61267.1"/>
    <property type="molecule type" value="Genomic_DNA"/>
</dbReference>
<protein>
    <submittedName>
        <fullName evidence="2">Uncharacterized protein</fullName>
    </submittedName>
</protein>
<proteinExistence type="predicted"/>
<sequence length="81" mass="9226">MPAFPYMNPMPYSGIPIPYGHFRTSPISTKPAYSKHDSVALTELGINHYSQFQNFQESELEEAGMKQAHDRALTSSFKKFK</sequence>